<dbReference type="Proteomes" id="UP000029079">
    <property type="component" value="Chromosome"/>
</dbReference>
<dbReference type="AlphaFoldDB" id="A0A075TW31"/>
<proteinExistence type="predicted"/>
<evidence type="ECO:0000313" key="1">
    <source>
        <dbReference type="EMBL" id="AIM63158.1"/>
    </source>
</evidence>
<evidence type="ECO:0000313" key="2">
    <source>
        <dbReference type="Proteomes" id="UP000029079"/>
    </source>
</evidence>
<reference evidence="1 2" key="1">
    <citation type="journal article" date="2014" name="Genome Announc.">
        <title>Complete Genome Sequences of Fish Pathogenic Weissella ceti Strains WS74 and WS105.</title>
        <authorList>
            <person name="Figueiredo H.C."/>
            <person name="Leal C.A."/>
            <person name="Dorella F.A."/>
            <person name="Carvalho A.F."/>
            <person name="Soares S.C."/>
            <person name="Pereira F.L."/>
            <person name="Azevedo V.A."/>
        </authorList>
    </citation>
    <scope>NUCLEOTIDE SEQUENCE [LARGE SCALE GENOMIC DNA]</scope>
    <source>
        <strain evidence="1 2">WS74</strain>
    </source>
</reference>
<dbReference type="EMBL" id="CP009223">
    <property type="protein sequence ID" value="AIM63158.1"/>
    <property type="molecule type" value="Genomic_DNA"/>
</dbReference>
<protein>
    <submittedName>
        <fullName evidence="1">Uncharacterized protein</fullName>
    </submittedName>
</protein>
<organism evidence="1 2">
    <name type="scientific">Weissella ceti</name>
    <dbReference type="NCBI Taxonomy" id="759620"/>
    <lineage>
        <taxon>Bacteria</taxon>
        <taxon>Bacillati</taxon>
        <taxon>Bacillota</taxon>
        <taxon>Bacilli</taxon>
        <taxon>Lactobacillales</taxon>
        <taxon>Lactobacillaceae</taxon>
        <taxon>Weissella</taxon>
    </lineage>
</organism>
<sequence length="197" mass="21933">MKKKMMLIGGGLAIIAVLIGGIFAYQQQQAHKKSHEEQQREELAAKQASEQAVKELEKSQRAQIITMPSDATKPKDNIARGWSAHNAALFVSQVADANKHRDKFPRLDINTNVDLEAVQSLKPYMTAPYWVVALTSEQDKDRAVFLKNNGNHTVTMVLTEGETDVPVHEYVVDSSTHQVISEKSIDVASSISTWTEF</sequence>
<reference evidence="2" key="2">
    <citation type="submission" date="2014-08" db="EMBL/GenBank/DDBJ databases">
        <title>Complete genome of Weissella ceti strain WS74 isolated from diseased rainbow trout in Brazil.</title>
        <authorList>
            <person name="Figueiredo H.C.P."/>
            <person name="Leal C.A.G."/>
            <person name="Pereira F.L."/>
            <person name="Soares S.C."/>
            <person name="Dorella F.A."/>
            <person name="Carvalho A.F."/>
            <person name="Azevedo V.A.C."/>
        </authorList>
    </citation>
    <scope>NUCLEOTIDE SEQUENCE [LARGE SCALE GENOMIC DNA]</scope>
    <source>
        <strain evidence="2">WS74</strain>
    </source>
</reference>
<name>A0A075TW31_9LACO</name>
<dbReference type="KEGG" id="wce:WS08_0840"/>
<dbReference type="STRING" id="759620.WS105_0904"/>
<gene>
    <name evidence="1" type="ORF">WS74_0906</name>
</gene>
<keyword evidence="2" id="KW-1185">Reference proteome</keyword>
<dbReference type="RefSeq" id="WP_009496326.1">
    <property type="nucleotide sequence ID" value="NZ_CP009223.1"/>
</dbReference>
<accession>A0A075TW31</accession>
<dbReference type="KEGG" id="wct:WS74_0906"/>